<dbReference type="GO" id="GO:0015677">
    <property type="term" value="P:copper ion import"/>
    <property type="evidence" value="ECO:0007669"/>
    <property type="project" value="TreeGrafter"/>
</dbReference>
<feature type="transmembrane region" description="Helical" evidence="16">
    <location>
        <begin position="313"/>
        <end position="333"/>
    </location>
</feature>
<dbReference type="PANTHER" id="PTHR32361:SF9">
    <property type="entry name" value="FERRIC REDUCTASE TRANSMEMBRANE COMPONENT 3-RELATED"/>
    <property type="match status" value="1"/>
</dbReference>
<comment type="catalytic activity">
    <reaction evidence="15">
        <text>2 a Fe(II)-siderophore + NADP(+) + H(+) = 2 a Fe(III)-siderophore + NADPH</text>
        <dbReference type="Rhea" id="RHEA:28795"/>
        <dbReference type="Rhea" id="RHEA-COMP:11342"/>
        <dbReference type="Rhea" id="RHEA-COMP:11344"/>
        <dbReference type="ChEBI" id="CHEBI:15378"/>
        <dbReference type="ChEBI" id="CHEBI:29033"/>
        <dbReference type="ChEBI" id="CHEBI:29034"/>
        <dbReference type="ChEBI" id="CHEBI:57783"/>
        <dbReference type="ChEBI" id="CHEBI:58349"/>
        <dbReference type="EC" id="1.16.1.9"/>
    </reaction>
</comment>
<dbReference type="PANTHER" id="PTHR32361">
    <property type="entry name" value="FERRIC/CUPRIC REDUCTASE TRANSMEMBRANE COMPONENT"/>
    <property type="match status" value="1"/>
</dbReference>
<dbReference type="AlphaFoldDB" id="A0A367YH64"/>
<feature type="domain" description="FAD-binding FR-type" evidence="18">
    <location>
        <begin position="408"/>
        <end position="526"/>
    </location>
</feature>
<keyword evidence="7 16" id="KW-0812">Transmembrane</keyword>
<dbReference type="InterPro" id="IPR039261">
    <property type="entry name" value="FNR_nucleotide-bd"/>
</dbReference>
<protein>
    <recommendedName>
        <fullName evidence="3">ferric-chelate reductase (NADPH)</fullName>
        <ecNumber evidence="3">1.16.1.9</ecNumber>
    </recommendedName>
</protein>
<dbReference type="SUPFAM" id="SSF52343">
    <property type="entry name" value="Ferredoxin reductase-like, C-terminal NADP-linked domain"/>
    <property type="match status" value="1"/>
</dbReference>
<dbReference type="STRING" id="5486.A0A367YH64"/>
<feature type="transmembrane region" description="Helical" evidence="16">
    <location>
        <begin position="164"/>
        <end position="184"/>
    </location>
</feature>
<dbReference type="GO" id="GO:0006879">
    <property type="term" value="P:intracellular iron ion homeostasis"/>
    <property type="evidence" value="ECO:0007669"/>
    <property type="project" value="TreeGrafter"/>
</dbReference>
<dbReference type="SUPFAM" id="SSF63380">
    <property type="entry name" value="Riboflavin synthase domain-like"/>
    <property type="match status" value="1"/>
</dbReference>
<dbReference type="Pfam" id="PF01794">
    <property type="entry name" value="Ferric_reduct"/>
    <property type="match status" value="1"/>
</dbReference>
<dbReference type="InterPro" id="IPR017938">
    <property type="entry name" value="Riboflavin_synthase-like_b-brl"/>
</dbReference>
<evidence type="ECO:0000256" key="1">
    <source>
        <dbReference type="ARBA" id="ARBA00004651"/>
    </source>
</evidence>
<reference evidence="19 20" key="1">
    <citation type="submission" date="2018-06" db="EMBL/GenBank/DDBJ databases">
        <title>Whole genome sequencing of Candida tropicalis (genome annotated by CSBL at Korea University).</title>
        <authorList>
            <person name="Ahn J."/>
        </authorList>
    </citation>
    <scope>NUCLEOTIDE SEQUENCE [LARGE SCALE GENOMIC DNA]</scope>
    <source>
        <strain evidence="19 20">ATCC 20962</strain>
    </source>
</reference>
<keyword evidence="14" id="KW-0325">Glycoprotein</keyword>
<dbReference type="Pfam" id="PF08022">
    <property type="entry name" value="FAD_binding_8"/>
    <property type="match status" value="1"/>
</dbReference>
<feature type="transmembrane region" description="Helical" evidence="16">
    <location>
        <begin position="374"/>
        <end position="392"/>
    </location>
</feature>
<evidence type="ECO:0000256" key="14">
    <source>
        <dbReference type="ARBA" id="ARBA00023180"/>
    </source>
</evidence>
<evidence type="ECO:0000256" key="15">
    <source>
        <dbReference type="ARBA" id="ARBA00048483"/>
    </source>
</evidence>
<dbReference type="GO" id="GO:0052851">
    <property type="term" value="F:ferric-chelate reductase (NADPH) activity"/>
    <property type="evidence" value="ECO:0007669"/>
    <property type="project" value="UniProtKB-EC"/>
</dbReference>
<dbReference type="Gene3D" id="3.40.50.80">
    <property type="entry name" value="Nucleotide-binding domain of ferredoxin-NADP reductase (FNR) module"/>
    <property type="match status" value="1"/>
</dbReference>
<feature type="transmembrane region" description="Helical" evidence="16">
    <location>
        <begin position="345"/>
        <end position="367"/>
    </location>
</feature>
<keyword evidence="6" id="KW-0285">Flavoprotein</keyword>
<evidence type="ECO:0000256" key="11">
    <source>
        <dbReference type="ARBA" id="ARBA00023002"/>
    </source>
</evidence>
<dbReference type="InterPro" id="IPR013130">
    <property type="entry name" value="Fe3_Rdtase_TM_dom"/>
</dbReference>
<dbReference type="EMBL" id="QLNQ01000021">
    <property type="protein sequence ID" value="RCK65214.1"/>
    <property type="molecule type" value="Genomic_DNA"/>
</dbReference>
<proteinExistence type="inferred from homology"/>
<dbReference type="PROSITE" id="PS51384">
    <property type="entry name" value="FAD_FR"/>
    <property type="match status" value="1"/>
</dbReference>
<keyword evidence="13 16" id="KW-0472">Membrane</keyword>
<feature type="transmembrane region" description="Helical" evidence="16">
    <location>
        <begin position="274"/>
        <end position="292"/>
    </location>
</feature>
<keyword evidence="8" id="KW-0274">FAD</keyword>
<dbReference type="OrthoDB" id="167398at2759"/>
<comment type="subcellular location">
    <subcellularLocation>
        <location evidence="1">Cell membrane</location>
        <topology evidence="1">Multi-pass membrane protein</topology>
    </subcellularLocation>
</comment>
<keyword evidence="5" id="KW-1003">Cell membrane</keyword>
<keyword evidence="12" id="KW-0406">Ion transport</keyword>
<evidence type="ECO:0000256" key="7">
    <source>
        <dbReference type="ARBA" id="ARBA00022692"/>
    </source>
</evidence>
<sequence>MNFIYYYYLITALFAATAAAEKGAPYSTYGPAMGFYACNLEIRKAVAFCKKPDYSCLCASKPALATYAGCLAYRGRNSTGSIDRLTHFCDEYGNVTLPENWFQESYQYFLDSAKSASEIPNFNRTVPIDIPFKLAPAQMDLYKESYEQFLGNYDHSLYYSASCLGYWLLVMILCAVTHWSKFLFPGFTKKLTFGPINLWRKYVSTPAAFSKKKAQEQKFLWLFDYMIPSRSESIVIGLFYGLVILLNAIKTGYVEGDPVFDGKYEAQMRYVSDRTGIMATMLTPLTVLFGGRNNFLQWLTGVNYATFMAYHRHIARIMFVLVVIHAVGFTILLKSRYAAEAAEPWFYWGIIATVAGGIIWVQAMLYFRRRWYEIFLLIHITMAALYVAGAWIHVDTLGYVWFMYPAVAVWCFDRLVRIGRLIVFGFPKAEITLLANDTLKVVVPKPSYWKSIPGGHAFIHFIKPTYFWQSHPFTFVDTPDDKNIVLYCKVKGGITHSLYQTLVNQPGQTTTMTVAVEGPYGEATAARYADSAVFIAGGNGIPGIYSEVMDMARRVLADSSKVMKLIWVTRDYSSLTWFHEELEALKDTNIQTTLYVTRPELSSSDTNSEEKKMDYKVSESGSESIKSGLSHIEFKEGRPCIADIVNDEVKESPGSVAFVTCGHPVMVDEVRYYACQNIGNSEGKRVDFYEQLQVWA</sequence>
<dbReference type="SFLD" id="SFLDG01168">
    <property type="entry name" value="Ferric_reductase_subgroup_(FRE"/>
    <property type="match status" value="1"/>
</dbReference>
<dbReference type="Proteomes" id="UP000253472">
    <property type="component" value="Unassembled WGS sequence"/>
</dbReference>
<feature type="signal peptide" evidence="17">
    <location>
        <begin position="1"/>
        <end position="20"/>
    </location>
</feature>
<comment type="caution">
    <text evidence="19">The sequence shown here is derived from an EMBL/GenBank/DDBJ whole genome shotgun (WGS) entry which is preliminary data.</text>
</comment>
<comment type="similarity">
    <text evidence="2">Belongs to the ferric reductase (FRE) family.</text>
</comment>
<evidence type="ECO:0000259" key="18">
    <source>
        <dbReference type="PROSITE" id="PS51384"/>
    </source>
</evidence>
<dbReference type="CDD" id="cd06186">
    <property type="entry name" value="NOX_Duox_like_FAD_NADP"/>
    <property type="match status" value="1"/>
</dbReference>
<dbReference type="InterPro" id="IPR013112">
    <property type="entry name" value="FAD-bd_8"/>
</dbReference>
<keyword evidence="17" id="KW-0732">Signal</keyword>
<evidence type="ECO:0000256" key="3">
    <source>
        <dbReference type="ARBA" id="ARBA00012668"/>
    </source>
</evidence>
<name>A0A367YH64_9ASCO</name>
<dbReference type="GO" id="GO:0005886">
    <property type="term" value="C:plasma membrane"/>
    <property type="evidence" value="ECO:0007669"/>
    <property type="project" value="UniProtKB-SubCell"/>
</dbReference>
<dbReference type="EC" id="1.16.1.9" evidence="3"/>
<accession>A0A367YH64</accession>
<gene>
    <name evidence="19" type="primary">CFL1_3</name>
    <name evidence="19" type="ORF">Cantr_00715</name>
</gene>
<evidence type="ECO:0000313" key="19">
    <source>
        <dbReference type="EMBL" id="RCK65214.1"/>
    </source>
</evidence>
<evidence type="ECO:0000256" key="9">
    <source>
        <dbReference type="ARBA" id="ARBA00022982"/>
    </source>
</evidence>
<dbReference type="InterPro" id="IPR017927">
    <property type="entry name" value="FAD-bd_FR_type"/>
</dbReference>
<dbReference type="Pfam" id="PF08030">
    <property type="entry name" value="NAD_binding_6"/>
    <property type="match status" value="1"/>
</dbReference>
<dbReference type="InterPro" id="IPR013121">
    <property type="entry name" value="Fe_red_NAD-bd_6"/>
</dbReference>
<evidence type="ECO:0000256" key="6">
    <source>
        <dbReference type="ARBA" id="ARBA00022630"/>
    </source>
</evidence>
<evidence type="ECO:0000313" key="20">
    <source>
        <dbReference type="Proteomes" id="UP000253472"/>
    </source>
</evidence>
<evidence type="ECO:0000256" key="16">
    <source>
        <dbReference type="SAM" id="Phobius"/>
    </source>
</evidence>
<dbReference type="InterPro" id="IPR051410">
    <property type="entry name" value="Ferric/Cupric_Reductase"/>
</dbReference>
<feature type="transmembrane region" description="Helical" evidence="16">
    <location>
        <begin position="234"/>
        <end position="254"/>
    </location>
</feature>
<organism evidence="19 20">
    <name type="scientific">Candida viswanathii</name>
    <dbReference type="NCBI Taxonomy" id="5486"/>
    <lineage>
        <taxon>Eukaryota</taxon>
        <taxon>Fungi</taxon>
        <taxon>Dikarya</taxon>
        <taxon>Ascomycota</taxon>
        <taxon>Saccharomycotina</taxon>
        <taxon>Pichiomycetes</taxon>
        <taxon>Debaryomycetaceae</taxon>
        <taxon>Candida/Lodderomyces clade</taxon>
        <taxon>Candida</taxon>
    </lineage>
</organism>
<evidence type="ECO:0000256" key="8">
    <source>
        <dbReference type="ARBA" id="ARBA00022827"/>
    </source>
</evidence>
<dbReference type="SFLD" id="SFLDS00052">
    <property type="entry name" value="Ferric_Reductase_Domain"/>
    <property type="match status" value="1"/>
</dbReference>
<evidence type="ECO:0000256" key="4">
    <source>
        <dbReference type="ARBA" id="ARBA00022448"/>
    </source>
</evidence>
<keyword evidence="20" id="KW-1185">Reference proteome</keyword>
<evidence type="ECO:0000256" key="2">
    <source>
        <dbReference type="ARBA" id="ARBA00006278"/>
    </source>
</evidence>
<keyword evidence="11" id="KW-0560">Oxidoreductase</keyword>
<dbReference type="GO" id="GO:0006826">
    <property type="term" value="P:iron ion transport"/>
    <property type="evidence" value="ECO:0007669"/>
    <property type="project" value="TreeGrafter"/>
</dbReference>
<evidence type="ECO:0000256" key="17">
    <source>
        <dbReference type="SAM" id="SignalP"/>
    </source>
</evidence>
<evidence type="ECO:0000256" key="13">
    <source>
        <dbReference type="ARBA" id="ARBA00023136"/>
    </source>
</evidence>
<evidence type="ECO:0000256" key="10">
    <source>
        <dbReference type="ARBA" id="ARBA00022989"/>
    </source>
</evidence>
<evidence type="ECO:0000256" key="12">
    <source>
        <dbReference type="ARBA" id="ARBA00023065"/>
    </source>
</evidence>
<keyword evidence="10 16" id="KW-1133">Transmembrane helix</keyword>
<keyword evidence="9" id="KW-0249">Electron transport</keyword>
<feature type="chain" id="PRO_5016712949" description="ferric-chelate reductase (NADPH)" evidence="17">
    <location>
        <begin position="21"/>
        <end position="696"/>
    </location>
</feature>
<evidence type="ECO:0000256" key="5">
    <source>
        <dbReference type="ARBA" id="ARBA00022475"/>
    </source>
</evidence>
<keyword evidence="4" id="KW-0813">Transport</keyword>